<dbReference type="RefSeq" id="WP_086992488.1">
    <property type="nucleotide sequence ID" value="NZ_FUHU01000043.1"/>
</dbReference>
<dbReference type="PANTHER" id="PTHR33164">
    <property type="entry name" value="TRANSCRIPTIONAL REGULATOR, MARR FAMILY"/>
    <property type="match status" value="1"/>
</dbReference>
<evidence type="ECO:0000256" key="1">
    <source>
        <dbReference type="ARBA" id="ARBA00004496"/>
    </source>
</evidence>
<dbReference type="InterPro" id="IPR036390">
    <property type="entry name" value="WH_DNA-bd_sf"/>
</dbReference>
<dbReference type="SMART" id="SM00347">
    <property type="entry name" value="HTH_MARR"/>
    <property type="match status" value="1"/>
</dbReference>
<dbReference type="EMBL" id="FUHU01000043">
    <property type="protein sequence ID" value="SJM65312.1"/>
    <property type="molecule type" value="Genomic_DNA"/>
</dbReference>
<dbReference type="Gene3D" id="1.10.10.10">
    <property type="entry name" value="Winged helix-like DNA-binding domain superfamily/Winged helix DNA-binding domain"/>
    <property type="match status" value="1"/>
</dbReference>
<name>A0A1R4GBD9_9MICO</name>
<gene>
    <name evidence="3" type="ORF">CZ674_10405</name>
</gene>
<comment type="subcellular location">
    <subcellularLocation>
        <location evidence="1">Cytoplasm</location>
    </subcellularLocation>
</comment>
<dbReference type="Proteomes" id="UP000195787">
    <property type="component" value="Unassembled WGS sequence"/>
</dbReference>
<dbReference type="GeneID" id="303173620"/>
<evidence type="ECO:0000313" key="4">
    <source>
        <dbReference type="Proteomes" id="UP000195787"/>
    </source>
</evidence>
<reference evidence="3 4" key="1">
    <citation type="submission" date="2017-02" db="EMBL/GenBank/DDBJ databases">
        <authorList>
            <person name="Peterson S.W."/>
        </authorList>
    </citation>
    <scope>NUCLEOTIDE SEQUENCE [LARGE SCALE GENOMIC DNA]</scope>
    <source>
        <strain evidence="3 4">LMG 22410</strain>
    </source>
</reference>
<dbReference type="InterPro" id="IPR000835">
    <property type="entry name" value="HTH_MarR-typ"/>
</dbReference>
<evidence type="ECO:0000259" key="2">
    <source>
        <dbReference type="PROSITE" id="PS50995"/>
    </source>
</evidence>
<dbReference type="GO" id="GO:0003700">
    <property type="term" value="F:DNA-binding transcription factor activity"/>
    <property type="evidence" value="ECO:0007669"/>
    <property type="project" value="InterPro"/>
</dbReference>
<dbReference type="OrthoDB" id="9806864at2"/>
<dbReference type="GO" id="GO:0006950">
    <property type="term" value="P:response to stress"/>
    <property type="evidence" value="ECO:0007669"/>
    <property type="project" value="TreeGrafter"/>
</dbReference>
<dbReference type="PROSITE" id="PS50995">
    <property type="entry name" value="HTH_MARR_2"/>
    <property type="match status" value="1"/>
</dbReference>
<dbReference type="AlphaFoldDB" id="A0A1R4GBD9"/>
<evidence type="ECO:0000313" key="3">
    <source>
        <dbReference type="EMBL" id="SJM65312.1"/>
    </source>
</evidence>
<keyword evidence="4" id="KW-1185">Reference proteome</keyword>
<dbReference type="PANTHER" id="PTHR33164:SF5">
    <property type="entry name" value="ORGANIC HYDROPEROXIDE RESISTANCE TRANSCRIPTIONAL REGULATOR"/>
    <property type="match status" value="1"/>
</dbReference>
<dbReference type="SUPFAM" id="SSF46785">
    <property type="entry name" value="Winged helix' DNA-binding domain"/>
    <property type="match status" value="1"/>
</dbReference>
<accession>A0A1R4GBD9</accession>
<protein>
    <submittedName>
        <fullName evidence="3">Organic hydroperoxide resistance transcriptional regulator</fullName>
    </submittedName>
</protein>
<feature type="domain" description="HTH marR-type" evidence="2">
    <location>
        <begin position="17"/>
        <end position="147"/>
    </location>
</feature>
<dbReference type="InterPro" id="IPR039422">
    <property type="entry name" value="MarR/SlyA-like"/>
</dbReference>
<dbReference type="InterPro" id="IPR036388">
    <property type="entry name" value="WH-like_DNA-bd_sf"/>
</dbReference>
<dbReference type="Pfam" id="PF01047">
    <property type="entry name" value="MarR"/>
    <property type="match status" value="1"/>
</dbReference>
<organism evidence="3 4">
    <name type="scientific">Agrococcus casei LMG 22410</name>
    <dbReference type="NCBI Taxonomy" id="1255656"/>
    <lineage>
        <taxon>Bacteria</taxon>
        <taxon>Bacillati</taxon>
        <taxon>Actinomycetota</taxon>
        <taxon>Actinomycetes</taxon>
        <taxon>Micrococcales</taxon>
        <taxon>Microbacteriaceae</taxon>
        <taxon>Agrococcus</taxon>
    </lineage>
</organism>
<dbReference type="GO" id="GO:0005737">
    <property type="term" value="C:cytoplasm"/>
    <property type="evidence" value="ECO:0007669"/>
    <property type="project" value="UniProtKB-SubCell"/>
</dbReference>
<dbReference type="PRINTS" id="PR00598">
    <property type="entry name" value="HTHMARR"/>
</dbReference>
<sequence>MPQNTTLSEQQDSLLLENQVCFAITLTSRTVIAAYKPLLEPLKLTHPQYLVMLTLWEGEPMSIRALSDRLRLDPGTLSPLVKRLELAGYVTRPRNTSDERALAIALTDEGRALKERARHVNDEVKAQFDITTEELSVLHKTLMRLQEKTAKAARTPAVA</sequence>
<proteinExistence type="predicted"/>